<comment type="caution">
    <text evidence="2">The sequence shown here is derived from an EMBL/GenBank/DDBJ whole genome shotgun (WGS) entry which is preliminary data.</text>
</comment>
<keyword evidence="3" id="KW-1185">Reference proteome</keyword>
<dbReference type="Proteomes" id="UP001595935">
    <property type="component" value="Unassembled WGS sequence"/>
</dbReference>
<sequence>MKPSVFFKSFLILSFIIGYSQNSIAQGISTKEFNSINAETIVWKSFPAFPEKVKLAILVGNPAKPEPFVVRVKVPNGEKIMPHKHPEDRIYTVISGVFYIGIGEQFDETKLKAYAPGSVIVLPGNTPHFHLAKSGEYISQVSAFGPLGLEYLDKNEDPRIQHKN</sequence>
<feature type="signal peptide" evidence="1">
    <location>
        <begin position="1"/>
        <end position="25"/>
    </location>
</feature>
<feature type="chain" id="PRO_5047067842" evidence="1">
    <location>
        <begin position="26"/>
        <end position="164"/>
    </location>
</feature>
<evidence type="ECO:0000256" key="1">
    <source>
        <dbReference type="SAM" id="SignalP"/>
    </source>
</evidence>
<organism evidence="2 3">
    <name type="scientific">Flavobacterium branchiicola</name>
    <dbReference type="NCBI Taxonomy" id="1114875"/>
    <lineage>
        <taxon>Bacteria</taxon>
        <taxon>Pseudomonadati</taxon>
        <taxon>Bacteroidota</taxon>
        <taxon>Flavobacteriia</taxon>
        <taxon>Flavobacteriales</taxon>
        <taxon>Flavobacteriaceae</taxon>
        <taxon>Flavobacterium</taxon>
    </lineage>
</organism>
<evidence type="ECO:0000313" key="2">
    <source>
        <dbReference type="EMBL" id="MFC4747491.1"/>
    </source>
</evidence>
<dbReference type="InterPro" id="IPR014710">
    <property type="entry name" value="RmlC-like_jellyroll"/>
</dbReference>
<name>A0ABV9PDN8_9FLAO</name>
<keyword evidence="1" id="KW-0732">Signal</keyword>
<gene>
    <name evidence="2" type="ORF">ACFO5S_08530</name>
</gene>
<reference evidence="3" key="1">
    <citation type="journal article" date="2019" name="Int. J. Syst. Evol. Microbiol.">
        <title>The Global Catalogue of Microorganisms (GCM) 10K type strain sequencing project: providing services to taxonomists for standard genome sequencing and annotation.</title>
        <authorList>
            <consortium name="The Broad Institute Genomics Platform"/>
            <consortium name="The Broad Institute Genome Sequencing Center for Infectious Disease"/>
            <person name="Wu L."/>
            <person name="Ma J."/>
        </authorList>
    </citation>
    <scope>NUCLEOTIDE SEQUENCE [LARGE SCALE GENOMIC DNA]</scope>
    <source>
        <strain evidence="3">WYCCWR 13023</strain>
    </source>
</reference>
<dbReference type="InterPro" id="IPR011051">
    <property type="entry name" value="RmlC_Cupin_sf"/>
</dbReference>
<dbReference type="Gene3D" id="2.60.120.10">
    <property type="entry name" value="Jelly Rolls"/>
    <property type="match status" value="1"/>
</dbReference>
<dbReference type="EMBL" id="JBHSGV010000003">
    <property type="protein sequence ID" value="MFC4747491.1"/>
    <property type="molecule type" value="Genomic_DNA"/>
</dbReference>
<accession>A0ABV9PDN8</accession>
<protein>
    <submittedName>
        <fullName evidence="2">Cupin domain-containing protein</fullName>
    </submittedName>
</protein>
<dbReference type="CDD" id="cd06989">
    <property type="entry name" value="cupin_DRT102"/>
    <property type="match status" value="1"/>
</dbReference>
<dbReference type="SUPFAM" id="SSF51182">
    <property type="entry name" value="RmlC-like cupins"/>
    <property type="match status" value="1"/>
</dbReference>
<proteinExistence type="predicted"/>
<evidence type="ECO:0000313" key="3">
    <source>
        <dbReference type="Proteomes" id="UP001595935"/>
    </source>
</evidence>
<dbReference type="RefSeq" id="WP_213257196.1">
    <property type="nucleotide sequence ID" value="NZ_JAGYWA010000003.1"/>
</dbReference>